<dbReference type="Proteomes" id="UP000685013">
    <property type="component" value="Chromosome 1"/>
</dbReference>
<feature type="non-terminal residue" evidence="2">
    <location>
        <position position="1"/>
    </location>
</feature>
<dbReference type="EMBL" id="JAGKQH010000001">
    <property type="protein sequence ID" value="KAG6608428.1"/>
    <property type="molecule type" value="Genomic_DNA"/>
</dbReference>
<keyword evidence="3" id="KW-1185">Reference proteome</keyword>
<name>A0AAV6PAR6_9ROSI</name>
<proteinExistence type="predicted"/>
<evidence type="ECO:0000313" key="3">
    <source>
        <dbReference type="Proteomes" id="UP000685013"/>
    </source>
</evidence>
<comment type="caution">
    <text evidence="2">The sequence shown here is derived from an EMBL/GenBank/DDBJ whole genome shotgun (WGS) entry which is preliminary data.</text>
</comment>
<feature type="region of interest" description="Disordered" evidence="1">
    <location>
        <begin position="58"/>
        <end position="86"/>
    </location>
</feature>
<reference evidence="2 3" key="1">
    <citation type="journal article" date="2021" name="Hortic Res">
        <title>The domestication of Cucurbita argyrosperma as revealed by the genome of its wild relative.</title>
        <authorList>
            <person name="Barrera-Redondo J."/>
            <person name="Sanchez-de la Vega G."/>
            <person name="Aguirre-Liguori J.A."/>
            <person name="Castellanos-Morales G."/>
            <person name="Gutierrez-Guerrero Y.T."/>
            <person name="Aguirre-Dugua X."/>
            <person name="Aguirre-Planter E."/>
            <person name="Tenaillon M.I."/>
            <person name="Lira-Saade R."/>
            <person name="Eguiarte L.E."/>
        </authorList>
    </citation>
    <scope>NUCLEOTIDE SEQUENCE [LARGE SCALE GENOMIC DNA]</scope>
    <source>
        <strain evidence="2">JBR-2021</strain>
    </source>
</reference>
<protein>
    <submittedName>
        <fullName evidence="2">Uncharacterized protein</fullName>
    </submittedName>
</protein>
<gene>
    <name evidence="2" type="ORF">SDJN03_01770</name>
</gene>
<dbReference type="AlphaFoldDB" id="A0AAV6PAR6"/>
<organism evidence="2 3">
    <name type="scientific">Cucurbita argyrosperma subsp. sororia</name>
    <dbReference type="NCBI Taxonomy" id="37648"/>
    <lineage>
        <taxon>Eukaryota</taxon>
        <taxon>Viridiplantae</taxon>
        <taxon>Streptophyta</taxon>
        <taxon>Embryophyta</taxon>
        <taxon>Tracheophyta</taxon>
        <taxon>Spermatophyta</taxon>
        <taxon>Magnoliopsida</taxon>
        <taxon>eudicotyledons</taxon>
        <taxon>Gunneridae</taxon>
        <taxon>Pentapetalae</taxon>
        <taxon>rosids</taxon>
        <taxon>fabids</taxon>
        <taxon>Cucurbitales</taxon>
        <taxon>Cucurbitaceae</taxon>
        <taxon>Cucurbiteae</taxon>
        <taxon>Cucurbita</taxon>
    </lineage>
</organism>
<accession>A0AAV6PAR6</accession>
<evidence type="ECO:0000256" key="1">
    <source>
        <dbReference type="SAM" id="MobiDB-lite"/>
    </source>
</evidence>
<sequence>MWFDWNDTNEEMYCKMKQNDRALPHKKESYEPHPLIPLVMDPSIRSINMTITKRAAPIHRGDTARGESNSEALTAHHPADRALSSSFPIPNITPGSVLHMGGCYPCPAPALPCYR</sequence>
<evidence type="ECO:0000313" key="2">
    <source>
        <dbReference type="EMBL" id="KAG6608428.1"/>
    </source>
</evidence>